<evidence type="ECO:0000256" key="11">
    <source>
        <dbReference type="ARBA" id="ARBA00023326"/>
    </source>
</evidence>
<dbReference type="Gene3D" id="2.160.20.10">
    <property type="entry name" value="Single-stranded right-handed beta-helix, Pectin lyase-like"/>
    <property type="match status" value="1"/>
</dbReference>
<dbReference type="GO" id="GO:0000272">
    <property type="term" value="P:polysaccharide catabolic process"/>
    <property type="evidence" value="ECO:0007669"/>
    <property type="project" value="UniProtKB-KW"/>
</dbReference>
<evidence type="ECO:0000256" key="7">
    <source>
        <dbReference type="ARBA" id="ARBA00023180"/>
    </source>
</evidence>
<comment type="function">
    <text evidence="12">Specific in hydrolyzing the terminal glycosidic bond of polygalacturonic acid and oligogalacturonates.</text>
</comment>
<proteinExistence type="inferred from homology"/>
<dbReference type="AlphaFoldDB" id="A0A284RMQ2"/>
<dbReference type="InterPro" id="IPR011050">
    <property type="entry name" value="Pectin_lyase_fold/virulence"/>
</dbReference>
<dbReference type="PANTHER" id="PTHR31736:SF12">
    <property type="entry name" value="EXO-POLYGALACTURONASE, PUTATIVE-RELATED"/>
    <property type="match status" value="1"/>
</dbReference>
<dbReference type="PANTHER" id="PTHR31736">
    <property type="match status" value="1"/>
</dbReference>
<feature type="signal peptide" evidence="16">
    <location>
        <begin position="1"/>
        <end position="21"/>
    </location>
</feature>
<keyword evidence="4 16" id="KW-0732">Signal</keyword>
<name>A0A284RMQ2_ARMOS</name>
<keyword evidence="9 15" id="KW-0326">Glycosidase</keyword>
<evidence type="ECO:0000256" key="6">
    <source>
        <dbReference type="ARBA" id="ARBA00023157"/>
    </source>
</evidence>
<feature type="chain" id="PRO_5012673408" description="galacturonan 1,4-alpha-galacturonidase" evidence="16">
    <location>
        <begin position="22"/>
        <end position="448"/>
    </location>
</feature>
<comment type="catalytic activity">
    <reaction evidence="14">
        <text>[(1-&gt;4)-alpha-D-galacturonosyl](n) + H2O = alpha-D-galacturonate + [(1-&gt;4)-alpha-D-galacturonosyl](n-1)</text>
        <dbReference type="Rhea" id="RHEA:14117"/>
        <dbReference type="Rhea" id="RHEA-COMP:14570"/>
        <dbReference type="Rhea" id="RHEA-COMP:14572"/>
        <dbReference type="ChEBI" id="CHEBI:15377"/>
        <dbReference type="ChEBI" id="CHEBI:58658"/>
        <dbReference type="ChEBI" id="CHEBI:140523"/>
        <dbReference type="EC" id="3.2.1.67"/>
    </reaction>
</comment>
<keyword evidence="11" id="KW-0624">Polysaccharide degradation</keyword>
<evidence type="ECO:0000256" key="14">
    <source>
        <dbReference type="ARBA" id="ARBA00048766"/>
    </source>
</evidence>
<dbReference type="SUPFAM" id="SSF51126">
    <property type="entry name" value="Pectin lyase-like"/>
    <property type="match status" value="1"/>
</dbReference>
<keyword evidence="7" id="KW-0325">Glycoprotein</keyword>
<dbReference type="InterPro" id="IPR000743">
    <property type="entry name" value="Glyco_hydro_28"/>
</dbReference>
<keyword evidence="10" id="KW-0961">Cell wall biogenesis/degradation</keyword>
<accession>A0A284RMQ2</accession>
<evidence type="ECO:0000256" key="8">
    <source>
        <dbReference type="ARBA" id="ARBA00023277"/>
    </source>
</evidence>
<evidence type="ECO:0000256" key="10">
    <source>
        <dbReference type="ARBA" id="ARBA00023316"/>
    </source>
</evidence>
<evidence type="ECO:0000256" key="3">
    <source>
        <dbReference type="ARBA" id="ARBA00022525"/>
    </source>
</evidence>
<keyword evidence="18" id="KW-1185">Reference proteome</keyword>
<gene>
    <name evidence="17" type="ORF">ARMOST_13419</name>
</gene>
<protein>
    <recommendedName>
        <fullName evidence="13">galacturonan 1,4-alpha-galacturonidase</fullName>
        <ecNumber evidence="13">3.2.1.67</ecNumber>
    </recommendedName>
</protein>
<evidence type="ECO:0000313" key="18">
    <source>
        <dbReference type="Proteomes" id="UP000219338"/>
    </source>
</evidence>
<keyword evidence="6" id="KW-1015">Disulfide bond</keyword>
<dbReference type="EC" id="3.2.1.67" evidence="13"/>
<dbReference type="GO" id="GO:0071555">
    <property type="term" value="P:cell wall organization"/>
    <property type="evidence" value="ECO:0007669"/>
    <property type="project" value="UniProtKB-KW"/>
</dbReference>
<keyword evidence="8" id="KW-0119">Carbohydrate metabolism</keyword>
<evidence type="ECO:0000256" key="16">
    <source>
        <dbReference type="SAM" id="SignalP"/>
    </source>
</evidence>
<dbReference type="STRING" id="47428.A0A284RMQ2"/>
<evidence type="ECO:0000256" key="1">
    <source>
        <dbReference type="ARBA" id="ARBA00004613"/>
    </source>
</evidence>
<evidence type="ECO:0000256" key="9">
    <source>
        <dbReference type="ARBA" id="ARBA00023295"/>
    </source>
</evidence>
<comment type="similarity">
    <text evidence="2 15">Belongs to the glycosyl hydrolase 28 family.</text>
</comment>
<dbReference type="OrthoDB" id="187139at2759"/>
<evidence type="ECO:0000256" key="12">
    <source>
        <dbReference type="ARBA" id="ARBA00037312"/>
    </source>
</evidence>
<comment type="subcellular location">
    <subcellularLocation>
        <location evidence="1">Secreted</location>
    </subcellularLocation>
</comment>
<dbReference type="Pfam" id="PF00295">
    <property type="entry name" value="Glyco_hydro_28"/>
    <property type="match status" value="1"/>
</dbReference>
<keyword evidence="5 15" id="KW-0378">Hydrolase</keyword>
<dbReference type="EMBL" id="FUEG01000011">
    <property type="protein sequence ID" value="SJL10037.1"/>
    <property type="molecule type" value="Genomic_DNA"/>
</dbReference>
<evidence type="ECO:0000313" key="17">
    <source>
        <dbReference type="EMBL" id="SJL10037.1"/>
    </source>
</evidence>
<dbReference type="OMA" id="NGQPWWS"/>
<dbReference type="Proteomes" id="UP000219338">
    <property type="component" value="Unassembled WGS sequence"/>
</dbReference>
<evidence type="ECO:0000256" key="4">
    <source>
        <dbReference type="ARBA" id="ARBA00022729"/>
    </source>
</evidence>
<evidence type="ECO:0000256" key="5">
    <source>
        <dbReference type="ARBA" id="ARBA00022801"/>
    </source>
</evidence>
<reference evidence="18" key="1">
    <citation type="journal article" date="2017" name="Nat. Ecol. Evol.">
        <title>Genome expansion and lineage-specific genetic innovations in the forest pathogenic fungi Armillaria.</title>
        <authorList>
            <person name="Sipos G."/>
            <person name="Prasanna A.N."/>
            <person name="Walter M.C."/>
            <person name="O'Connor E."/>
            <person name="Balint B."/>
            <person name="Krizsan K."/>
            <person name="Kiss B."/>
            <person name="Hess J."/>
            <person name="Varga T."/>
            <person name="Slot J."/>
            <person name="Riley R."/>
            <person name="Boka B."/>
            <person name="Rigling D."/>
            <person name="Barry K."/>
            <person name="Lee J."/>
            <person name="Mihaltcheva S."/>
            <person name="LaButti K."/>
            <person name="Lipzen A."/>
            <person name="Waldron R."/>
            <person name="Moloney N.M."/>
            <person name="Sperisen C."/>
            <person name="Kredics L."/>
            <person name="Vagvoelgyi C."/>
            <person name="Patrignani A."/>
            <person name="Fitzpatrick D."/>
            <person name="Nagy I."/>
            <person name="Doyle S."/>
            <person name="Anderson J.B."/>
            <person name="Grigoriev I.V."/>
            <person name="Gueldener U."/>
            <person name="Muensterkoetter M."/>
            <person name="Nagy L.G."/>
        </authorList>
    </citation>
    <scope>NUCLEOTIDE SEQUENCE [LARGE SCALE GENOMIC DNA]</scope>
    <source>
        <strain evidence="18">C18/9</strain>
    </source>
</reference>
<evidence type="ECO:0000256" key="15">
    <source>
        <dbReference type="RuleBase" id="RU361169"/>
    </source>
</evidence>
<evidence type="ECO:0000256" key="13">
    <source>
        <dbReference type="ARBA" id="ARBA00038933"/>
    </source>
</evidence>
<organism evidence="17 18">
    <name type="scientific">Armillaria ostoyae</name>
    <name type="common">Armillaria root rot fungus</name>
    <dbReference type="NCBI Taxonomy" id="47428"/>
    <lineage>
        <taxon>Eukaryota</taxon>
        <taxon>Fungi</taxon>
        <taxon>Dikarya</taxon>
        <taxon>Basidiomycota</taxon>
        <taxon>Agaricomycotina</taxon>
        <taxon>Agaricomycetes</taxon>
        <taxon>Agaricomycetidae</taxon>
        <taxon>Agaricales</taxon>
        <taxon>Marasmiineae</taxon>
        <taxon>Physalacriaceae</taxon>
        <taxon>Armillaria</taxon>
    </lineage>
</organism>
<dbReference type="GO" id="GO:0047911">
    <property type="term" value="F:galacturan 1,4-alpha-galacturonidase activity"/>
    <property type="evidence" value="ECO:0007669"/>
    <property type="project" value="UniProtKB-EC"/>
</dbReference>
<sequence>MRFPLIELLITLLLVAPLSTAKKCEISPLGEGLDDTEQKLSMEVERAIEECGRHGWTVLNPGTYNITRKMTWDLHSSKVDLYGYLSFQPDIEYWLDAESTYRVIFIQSQASWFVVTGSDFTIDAHNEGGIQGNGQPWWEYFTTHTRDDGDGRPLSLTLYRAFHSVVKNFRIESPPFWCNAVAESSGVRYEGMLCNATNVNPEFAGQNIVPNTDGIDTYRSDSVTLLDWDVTCGDDCLAIKGNSTNVLARNITCRGGNGIAFGSLGQYYNLSDLVINVHLEDLQMLRLDAKVQPNMANGVYFKSWTGTVNGSPPTGGGGGKGFVSNIVAKNVFLDRVNRPLHLYQTNNGHSGDLPSQLTFANLQFLNWSGTAVTNEIVDIECSTGCDGVFFNDFDVEGPGNEAPEYICRNVTGVEGLTGTVLVFLRLPLLNASFQHLATRLEYEQMMQS</sequence>
<dbReference type="GO" id="GO:0005576">
    <property type="term" value="C:extracellular region"/>
    <property type="evidence" value="ECO:0007669"/>
    <property type="project" value="UniProtKB-SubCell"/>
</dbReference>
<keyword evidence="3" id="KW-0964">Secreted</keyword>
<evidence type="ECO:0000256" key="2">
    <source>
        <dbReference type="ARBA" id="ARBA00008834"/>
    </source>
</evidence>
<dbReference type="GO" id="GO:0004650">
    <property type="term" value="F:polygalacturonase activity"/>
    <property type="evidence" value="ECO:0007669"/>
    <property type="project" value="InterPro"/>
</dbReference>
<dbReference type="InterPro" id="IPR012334">
    <property type="entry name" value="Pectin_lyas_fold"/>
</dbReference>